<dbReference type="RefSeq" id="WP_338363727.1">
    <property type="nucleotide sequence ID" value="NZ_CAWVOK010000013.1"/>
</dbReference>
<dbReference type="SUPFAM" id="SSF53474">
    <property type="entry name" value="alpha/beta-Hydrolases"/>
    <property type="match status" value="1"/>
</dbReference>
<dbReference type="Proteomes" id="UP001314181">
    <property type="component" value="Unassembled WGS sequence"/>
</dbReference>
<sequence length="219" mass="24258">MKIVDFAQLKKTVNVKFLAVLLHGYGSNAQDVINLSNKIFSPILNKCVCIAPNSPIKCSMSHIPKDGLQWFDLYTDGKTISNSMDLATSSLNVFIDQQLAKFSIDNKNLFIFGFSQGAILAIEAILQRPKPCCAAICFAGALLFPDKLTTKIKSRSSFCLLHGQEDDVIPAYATQNISQKFLEYNIKHETHFIPNLGHHINSDGIKIMSSYIADTSNKV</sequence>
<dbReference type="InterPro" id="IPR029058">
    <property type="entry name" value="AB_hydrolase_fold"/>
</dbReference>
<dbReference type="PANTHER" id="PTHR10655">
    <property type="entry name" value="LYSOPHOSPHOLIPASE-RELATED"/>
    <property type="match status" value="1"/>
</dbReference>
<evidence type="ECO:0000313" key="4">
    <source>
        <dbReference type="EMBL" id="CAK8162647.1"/>
    </source>
</evidence>
<reference evidence="4 5" key="1">
    <citation type="submission" date="2024-01" db="EMBL/GenBank/DDBJ databases">
        <authorList>
            <person name="Kunselman E."/>
        </authorList>
    </citation>
    <scope>NUCLEOTIDE SEQUENCE [LARGE SCALE GENOMIC DNA]</scope>
    <source>
        <strain evidence="4">2 abalone samples</strain>
    </source>
</reference>
<evidence type="ECO:0000256" key="2">
    <source>
        <dbReference type="ARBA" id="ARBA00022801"/>
    </source>
</evidence>
<keyword evidence="5" id="KW-1185">Reference proteome</keyword>
<evidence type="ECO:0000313" key="5">
    <source>
        <dbReference type="Proteomes" id="UP001314181"/>
    </source>
</evidence>
<dbReference type="PANTHER" id="PTHR10655:SF17">
    <property type="entry name" value="LYSOPHOSPHOLIPASE-LIKE PROTEIN 1"/>
    <property type="match status" value="1"/>
</dbReference>
<accession>A0ABP0EVN1</accession>
<name>A0ABP0EVN1_9RICK</name>
<proteinExistence type="inferred from homology"/>
<dbReference type="EMBL" id="CAWVOK010000013">
    <property type="protein sequence ID" value="CAK8162647.1"/>
    <property type="molecule type" value="Genomic_DNA"/>
</dbReference>
<dbReference type="InterPro" id="IPR050565">
    <property type="entry name" value="LYPA1-2/EST-like"/>
</dbReference>
<evidence type="ECO:0000259" key="3">
    <source>
        <dbReference type="Pfam" id="PF02230"/>
    </source>
</evidence>
<comment type="caution">
    <text evidence="4">The sequence shown here is derived from an EMBL/GenBank/DDBJ whole genome shotgun (WGS) entry which is preliminary data.</text>
</comment>
<protein>
    <submittedName>
        <fullName evidence="4">Phospholipase/carboxylesterase</fullName>
    </submittedName>
</protein>
<dbReference type="Pfam" id="PF02230">
    <property type="entry name" value="Abhydrolase_2"/>
    <property type="match status" value="1"/>
</dbReference>
<keyword evidence="2" id="KW-0378">Hydrolase</keyword>
<dbReference type="InterPro" id="IPR003140">
    <property type="entry name" value="PLipase/COase/thioEstase"/>
</dbReference>
<gene>
    <name evidence="4" type="ORF">CAXC1_210002</name>
</gene>
<dbReference type="Gene3D" id="3.40.50.1820">
    <property type="entry name" value="alpha/beta hydrolase"/>
    <property type="match status" value="1"/>
</dbReference>
<feature type="domain" description="Phospholipase/carboxylesterase/thioesterase" evidence="3">
    <location>
        <begin position="16"/>
        <end position="213"/>
    </location>
</feature>
<organism evidence="4 5">
    <name type="scientific">Candidatus Xenohaliotis californiensis</name>
    <dbReference type="NCBI Taxonomy" id="84677"/>
    <lineage>
        <taxon>Bacteria</taxon>
        <taxon>Pseudomonadati</taxon>
        <taxon>Pseudomonadota</taxon>
        <taxon>Alphaproteobacteria</taxon>
        <taxon>Rickettsiales</taxon>
        <taxon>Anaplasmataceae</taxon>
        <taxon>Candidatus Xenohaliotis</taxon>
    </lineage>
</organism>
<comment type="similarity">
    <text evidence="1">Belongs to the AB hydrolase superfamily. AB hydrolase 2 family.</text>
</comment>
<evidence type="ECO:0000256" key="1">
    <source>
        <dbReference type="ARBA" id="ARBA00006499"/>
    </source>
</evidence>